<dbReference type="FunFam" id="3.40.630.30:FF:000047">
    <property type="entry name" value="Acetyltransferase, GNAT family"/>
    <property type="match status" value="1"/>
</dbReference>
<protein>
    <recommendedName>
        <fullName evidence="1">N-acetyltransferase domain-containing protein</fullName>
    </recommendedName>
</protein>
<organism evidence="2">
    <name type="scientific">marine metagenome</name>
    <dbReference type="NCBI Taxonomy" id="408172"/>
    <lineage>
        <taxon>unclassified sequences</taxon>
        <taxon>metagenomes</taxon>
        <taxon>ecological metagenomes</taxon>
    </lineage>
</organism>
<dbReference type="Pfam" id="PF13302">
    <property type="entry name" value="Acetyltransf_3"/>
    <property type="match status" value="1"/>
</dbReference>
<evidence type="ECO:0000259" key="1">
    <source>
        <dbReference type="PROSITE" id="PS51186"/>
    </source>
</evidence>
<dbReference type="InterPro" id="IPR016181">
    <property type="entry name" value="Acyl_CoA_acyltransferase"/>
</dbReference>
<dbReference type="GO" id="GO:1990189">
    <property type="term" value="F:protein N-terminal-serine acetyltransferase activity"/>
    <property type="evidence" value="ECO:0007669"/>
    <property type="project" value="TreeGrafter"/>
</dbReference>
<dbReference type="SUPFAM" id="SSF55729">
    <property type="entry name" value="Acyl-CoA N-acyltransferases (Nat)"/>
    <property type="match status" value="1"/>
</dbReference>
<dbReference type="PANTHER" id="PTHR43441">
    <property type="entry name" value="RIBOSOMAL-PROTEIN-SERINE ACETYLTRANSFERASE"/>
    <property type="match status" value="1"/>
</dbReference>
<dbReference type="PANTHER" id="PTHR43441:SF2">
    <property type="entry name" value="FAMILY ACETYLTRANSFERASE, PUTATIVE (AFU_ORTHOLOGUE AFUA_7G00850)-RELATED"/>
    <property type="match status" value="1"/>
</dbReference>
<evidence type="ECO:0000313" key="2">
    <source>
        <dbReference type="EMBL" id="SVA35910.1"/>
    </source>
</evidence>
<name>A0A381V6I2_9ZZZZ</name>
<feature type="domain" description="N-acetyltransferase" evidence="1">
    <location>
        <begin position="35"/>
        <end position="193"/>
    </location>
</feature>
<dbReference type="Gene3D" id="3.40.630.30">
    <property type="match status" value="1"/>
</dbReference>
<accession>A0A381V6I2</accession>
<proteinExistence type="predicted"/>
<dbReference type="InterPro" id="IPR051908">
    <property type="entry name" value="Ribosomal_N-acetyltransferase"/>
</dbReference>
<dbReference type="InterPro" id="IPR000182">
    <property type="entry name" value="GNAT_dom"/>
</dbReference>
<dbReference type="EMBL" id="UINC01007973">
    <property type="protein sequence ID" value="SVA35910.1"/>
    <property type="molecule type" value="Genomic_DNA"/>
</dbReference>
<dbReference type="GO" id="GO:0005737">
    <property type="term" value="C:cytoplasm"/>
    <property type="evidence" value="ECO:0007669"/>
    <property type="project" value="TreeGrafter"/>
</dbReference>
<dbReference type="GO" id="GO:0008999">
    <property type="term" value="F:protein-N-terminal-alanine acetyltransferase activity"/>
    <property type="evidence" value="ECO:0007669"/>
    <property type="project" value="TreeGrafter"/>
</dbReference>
<sequence length="239" mass="27906">MANYHNSFAQPVGFPVPEWKECQMPTLSMISGSWCRIEELDAEKHTKDLFNAYVKNHDDSNWTYLQYGPFDSIEEFECWLKQASTGNDPVFYAIIDLKTKKATGISSYLRIQPVVGVIELGNIHFSPLLRKTTMATEAMYLMMRRAFDELYYRRCEWKCDSLNAASRNAALRLGFTFEGIFRQALVYKGRNRDTAWYSVIDKNWPKLKKSFEKWLSPENFNSQGEQQKSLSEIRNNLNE</sequence>
<dbReference type="PROSITE" id="PS51186">
    <property type="entry name" value="GNAT"/>
    <property type="match status" value="1"/>
</dbReference>
<reference evidence="2" key="1">
    <citation type="submission" date="2018-05" db="EMBL/GenBank/DDBJ databases">
        <authorList>
            <person name="Lanie J.A."/>
            <person name="Ng W.-L."/>
            <person name="Kazmierczak K.M."/>
            <person name="Andrzejewski T.M."/>
            <person name="Davidsen T.M."/>
            <person name="Wayne K.J."/>
            <person name="Tettelin H."/>
            <person name="Glass J.I."/>
            <person name="Rusch D."/>
            <person name="Podicherti R."/>
            <person name="Tsui H.-C.T."/>
            <person name="Winkler M.E."/>
        </authorList>
    </citation>
    <scope>NUCLEOTIDE SEQUENCE</scope>
</reference>
<gene>
    <name evidence="2" type="ORF">METZ01_LOCUS88764</name>
</gene>
<dbReference type="AlphaFoldDB" id="A0A381V6I2"/>